<keyword evidence="4" id="KW-1185">Reference proteome</keyword>
<dbReference type="EMBL" id="LGCK01000006">
    <property type="protein sequence ID" value="KPL73471.1"/>
    <property type="molecule type" value="Genomic_DNA"/>
</dbReference>
<dbReference type="Proteomes" id="UP000050430">
    <property type="component" value="Unassembled WGS sequence"/>
</dbReference>
<dbReference type="STRING" id="229920.ADM99_04615"/>
<feature type="region of interest" description="Disordered" evidence="1">
    <location>
        <begin position="122"/>
        <end position="145"/>
    </location>
</feature>
<organism evidence="3 4">
    <name type="scientific">Leptolinea tardivitalis</name>
    <dbReference type="NCBI Taxonomy" id="229920"/>
    <lineage>
        <taxon>Bacteria</taxon>
        <taxon>Bacillati</taxon>
        <taxon>Chloroflexota</taxon>
        <taxon>Anaerolineae</taxon>
        <taxon>Anaerolineales</taxon>
        <taxon>Anaerolineaceae</taxon>
        <taxon>Leptolinea</taxon>
    </lineage>
</organism>
<protein>
    <submittedName>
        <fullName evidence="3">Uncharacterized protein</fullName>
    </submittedName>
</protein>
<feature type="transmembrane region" description="Helical" evidence="2">
    <location>
        <begin position="7"/>
        <end position="29"/>
    </location>
</feature>
<keyword evidence="2" id="KW-1133">Transmembrane helix</keyword>
<name>A0A0P6WTA8_9CHLR</name>
<evidence type="ECO:0000256" key="1">
    <source>
        <dbReference type="SAM" id="MobiDB-lite"/>
    </source>
</evidence>
<comment type="caution">
    <text evidence="3">The sequence shown here is derived from an EMBL/GenBank/DDBJ whole genome shotgun (WGS) entry which is preliminary data.</text>
</comment>
<keyword evidence="2" id="KW-0812">Transmembrane</keyword>
<dbReference type="AlphaFoldDB" id="A0A0P6WTA8"/>
<keyword evidence="2" id="KW-0472">Membrane</keyword>
<dbReference type="RefSeq" id="WP_062421938.1">
    <property type="nucleotide sequence ID" value="NZ_BBYA01000009.1"/>
</dbReference>
<evidence type="ECO:0000313" key="3">
    <source>
        <dbReference type="EMBL" id="KPL73471.1"/>
    </source>
</evidence>
<accession>A0A0P6WTA8</accession>
<evidence type="ECO:0000256" key="2">
    <source>
        <dbReference type="SAM" id="Phobius"/>
    </source>
</evidence>
<feature type="compositionally biased region" description="Low complexity" evidence="1">
    <location>
        <begin position="131"/>
        <end position="145"/>
    </location>
</feature>
<evidence type="ECO:0000313" key="4">
    <source>
        <dbReference type="Proteomes" id="UP000050430"/>
    </source>
</evidence>
<feature type="transmembrane region" description="Helical" evidence="2">
    <location>
        <begin position="68"/>
        <end position="95"/>
    </location>
</feature>
<gene>
    <name evidence="3" type="ORF">ADM99_04615</name>
</gene>
<reference evidence="3 4" key="1">
    <citation type="submission" date="2015-07" db="EMBL/GenBank/DDBJ databases">
        <title>Genome sequence of Leptolinea tardivitalis DSM 16556.</title>
        <authorList>
            <person name="Hemp J."/>
            <person name="Ward L.M."/>
            <person name="Pace L.A."/>
            <person name="Fischer W.W."/>
        </authorList>
    </citation>
    <scope>NUCLEOTIDE SEQUENCE [LARGE SCALE GENOMIC DNA]</scope>
    <source>
        <strain evidence="3 4">YMTK-2</strain>
    </source>
</reference>
<sequence length="145" mass="16257">MIHKKSIFFSFVGIFLVLALIAIAGVMGYHAGQVQGYALGGASNGGQSQVQAPLPAQIHPYEMMPIHYFPFGIFFAIIPMIVIFCLIGCIFRFFLWGCTGRRYSRWADAPFMHHHGWMYDQPDNPYEKEQPQSPSGQGQKGPDSK</sequence>
<proteinExistence type="predicted"/>